<dbReference type="PROSITE" id="PS51123">
    <property type="entry name" value="OMPA_2"/>
    <property type="match status" value="1"/>
</dbReference>
<evidence type="ECO:0000256" key="2">
    <source>
        <dbReference type="ARBA" id="ARBA00023136"/>
    </source>
</evidence>
<dbReference type="InterPro" id="IPR018247">
    <property type="entry name" value="EF_Hand_1_Ca_BS"/>
</dbReference>
<evidence type="ECO:0000256" key="4">
    <source>
        <dbReference type="PROSITE-ProRule" id="PRU00473"/>
    </source>
</evidence>
<keyword evidence="3" id="KW-0998">Cell outer membrane</keyword>
<evidence type="ECO:0000256" key="1">
    <source>
        <dbReference type="ARBA" id="ARBA00004442"/>
    </source>
</evidence>
<evidence type="ECO:0000313" key="6">
    <source>
        <dbReference type="EMBL" id="XDK26271.1"/>
    </source>
</evidence>
<gene>
    <name evidence="6" type="ORF">AB0763_06455</name>
</gene>
<dbReference type="InterPro" id="IPR050330">
    <property type="entry name" value="Bact_OuterMem_StrucFunc"/>
</dbReference>
<dbReference type="SUPFAM" id="SSF103088">
    <property type="entry name" value="OmpA-like"/>
    <property type="match status" value="1"/>
</dbReference>
<dbReference type="AlphaFoldDB" id="A0AB39HIZ2"/>
<accession>A0AB39HIZ2</accession>
<dbReference type="PRINTS" id="PR01021">
    <property type="entry name" value="OMPADOMAIN"/>
</dbReference>
<protein>
    <submittedName>
        <fullName evidence="6">OmpA family protein</fullName>
    </submittedName>
</protein>
<dbReference type="GO" id="GO:0005509">
    <property type="term" value="F:calcium ion binding"/>
    <property type="evidence" value="ECO:0007669"/>
    <property type="project" value="InterPro"/>
</dbReference>
<sequence>MTNLKILSLTLCITLTACSHSPDDVAYIPTPNANQIADLMDDDNDGVINARDLCAETPKGAEIDNDGCETISEKSQQKQLKILFANDSDEIPPLFLSQIKEMSDFLRAYPSTTIDLKGYASPEGRAEHNIDLSKRRAANVKKALINYGIAPKRVNYIGYGSTKQQVVSKQDSALERKVIASVVGFKGEVEKEWTIFTTLPKKRIN</sequence>
<dbReference type="Pfam" id="PF00691">
    <property type="entry name" value="OmpA"/>
    <property type="match status" value="1"/>
</dbReference>
<dbReference type="Gene3D" id="3.30.1330.60">
    <property type="entry name" value="OmpA-like domain"/>
    <property type="match status" value="1"/>
</dbReference>
<dbReference type="InterPro" id="IPR036737">
    <property type="entry name" value="OmpA-like_sf"/>
</dbReference>
<dbReference type="InterPro" id="IPR006664">
    <property type="entry name" value="OMP_bac"/>
</dbReference>
<dbReference type="PROSITE" id="PS51257">
    <property type="entry name" value="PROKAR_LIPOPROTEIN"/>
    <property type="match status" value="1"/>
</dbReference>
<dbReference type="GO" id="GO:0009279">
    <property type="term" value="C:cell outer membrane"/>
    <property type="evidence" value="ECO:0007669"/>
    <property type="project" value="UniProtKB-SubCell"/>
</dbReference>
<name>A0AB39HIZ2_9VIBR</name>
<dbReference type="InterPro" id="IPR028974">
    <property type="entry name" value="TSP_type-3_rpt"/>
</dbReference>
<reference evidence="6" key="1">
    <citation type="submission" date="2024-07" db="EMBL/GenBank/DDBJ databases">
        <title>Genome Analysis of a Potential Novel Vibrio Species Secreting pH- and Thermo-stable Alginate Lyase and its Application in Producing Alginate Oligosaccharides.</title>
        <authorList>
            <person name="Huang H."/>
            <person name="Bao K."/>
        </authorList>
    </citation>
    <scope>NUCLEOTIDE SEQUENCE</scope>
    <source>
        <strain evidence="6">HB236076</strain>
    </source>
</reference>
<dbReference type="PROSITE" id="PS00018">
    <property type="entry name" value="EF_HAND_1"/>
    <property type="match status" value="1"/>
</dbReference>
<dbReference type="SUPFAM" id="SSF103647">
    <property type="entry name" value="TSP type-3 repeat"/>
    <property type="match status" value="1"/>
</dbReference>
<dbReference type="InterPro" id="IPR006665">
    <property type="entry name" value="OmpA-like"/>
</dbReference>
<comment type="subcellular location">
    <subcellularLocation>
        <location evidence="1">Cell outer membrane</location>
    </subcellularLocation>
</comment>
<evidence type="ECO:0000259" key="5">
    <source>
        <dbReference type="PROSITE" id="PS51123"/>
    </source>
</evidence>
<dbReference type="PANTHER" id="PTHR30329">
    <property type="entry name" value="STATOR ELEMENT OF FLAGELLAR MOTOR COMPLEX"/>
    <property type="match status" value="1"/>
</dbReference>
<dbReference type="KEGG" id="vih:AB0763_06455"/>
<evidence type="ECO:0000256" key="3">
    <source>
        <dbReference type="ARBA" id="ARBA00023237"/>
    </source>
</evidence>
<feature type="domain" description="OmpA-like" evidence="5">
    <location>
        <begin position="71"/>
        <end position="186"/>
    </location>
</feature>
<proteinExistence type="predicted"/>
<dbReference type="PANTHER" id="PTHR30329:SF21">
    <property type="entry name" value="LIPOPROTEIN YIAD-RELATED"/>
    <property type="match status" value="1"/>
</dbReference>
<organism evidence="6">
    <name type="scientific">Vibrio sp. HB236076</name>
    <dbReference type="NCBI Taxonomy" id="3232307"/>
    <lineage>
        <taxon>Bacteria</taxon>
        <taxon>Pseudomonadati</taxon>
        <taxon>Pseudomonadota</taxon>
        <taxon>Gammaproteobacteria</taxon>
        <taxon>Vibrionales</taxon>
        <taxon>Vibrionaceae</taxon>
        <taxon>Vibrio</taxon>
    </lineage>
</organism>
<dbReference type="RefSeq" id="WP_306101560.1">
    <property type="nucleotide sequence ID" value="NZ_CP162601.1"/>
</dbReference>
<dbReference type="EMBL" id="CP162601">
    <property type="protein sequence ID" value="XDK26271.1"/>
    <property type="molecule type" value="Genomic_DNA"/>
</dbReference>
<dbReference type="CDD" id="cd07185">
    <property type="entry name" value="OmpA_C-like"/>
    <property type="match status" value="1"/>
</dbReference>
<keyword evidence="2 4" id="KW-0472">Membrane</keyword>